<feature type="transmembrane region" description="Helical" evidence="5">
    <location>
        <begin position="204"/>
        <end position="222"/>
    </location>
</feature>
<dbReference type="EnsemblProtists" id="EOD32576">
    <property type="protein sequence ID" value="EOD32576"/>
    <property type="gene ID" value="EMIHUDRAFT_456055"/>
</dbReference>
<organism evidence="6 7">
    <name type="scientific">Emiliania huxleyi (strain CCMP1516)</name>
    <dbReference type="NCBI Taxonomy" id="280463"/>
    <lineage>
        <taxon>Eukaryota</taxon>
        <taxon>Haptista</taxon>
        <taxon>Haptophyta</taxon>
        <taxon>Prymnesiophyceae</taxon>
        <taxon>Isochrysidales</taxon>
        <taxon>Noelaerhabdaceae</taxon>
        <taxon>Emiliania</taxon>
    </lineage>
</organism>
<keyword evidence="4 5" id="KW-0472">Membrane</keyword>
<dbReference type="Proteomes" id="UP000013827">
    <property type="component" value="Unassembled WGS sequence"/>
</dbReference>
<feature type="transmembrane region" description="Helical" evidence="5">
    <location>
        <begin position="312"/>
        <end position="334"/>
    </location>
</feature>
<keyword evidence="7" id="KW-1185">Reference proteome</keyword>
<evidence type="ECO:0000256" key="5">
    <source>
        <dbReference type="SAM" id="Phobius"/>
    </source>
</evidence>
<evidence type="ECO:0000256" key="4">
    <source>
        <dbReference type="ARBA" id="ARBA00023136"/>
    </source>
</evidence>
<feature type="transmembrane region" description="Helical" evidence="5">
    <location>
        <begin position="172"/>
        <end position="192"/>
    </location>
</feature>
<comment type="subcellular location">
    <subcellularLocation>
        <location evidence="1">Membrane</location>
        <topology evidence="1">Multi-pass membrane protein</topology>
    </subcellularLocation>
</comment>
<evidence type="ECO:0000313" key="6">
    <source>
        <dbReference type="EnsemblProtists" id="EOD32576"/>
    </source>
</evidence>
<evidence type="ECO:0000256" key="1">
    <source>
        <dbReference type="ARBA" id="ARBA00004141"/>
    </source>
</evidence>
<keyword evidence="2 5" id="KW-0812">Transmembrane</keyword>
<feature type="transmembrane region" description="Helical" evidence="5">
    <location>
        <begin position="95"/>
        <end position="116"/>
    </location>
</feature>
<dbReference type="RefSeq" id="XP_005785005.1">
    <property type="nucleotide sequence ID" value="XM_005784948.1"/>
</dbReference>
<protein>
    <submittedName>
        <fullName evidence="6">Uncharacterized protein</fullName>
    </submittedName>
</protein>
<dbReference type="GeneID" id="17277848"/>
<dbReference type="KEGG" id="ehx:EMIHUDRAFT_456055"/>
<feature type="transmembrane region" description="Helical" evidence="5">
    <location>
        <begin position="267"/>
        <end position="292"/>
    </location>
</feature>
<dbReference type="InterPro" id="IPR007271">
    <property type="entry name" value="Nuc_sug_transpt"/>
</dbReference>
<dbReference type="GO" id="GO:0000139">
    <property type="term" value="C:Golgi membrane"/>
    <property type="evidence" value="ECO:0007669"/>
    <property type="project" value="InterPro"/>
</dbReference>
<dbReference type="Pfam" id="PF04142">
    <property type="entry name" value="Nuc_sug_transp"/>
    <property type="match status" value="1"/>
</dbReference>
<dbReference type="GO" id="GO:0015165">
    <property type="term" value="F:pyrimidine nucleotide-sugar transmembrane transporter activity"/>
    <property type="evidence" value="ECO:0007669"/>
    <property type="project" value="InterPro"/>
</dbReference>
<keyword evidence="3 5" id="KW-1133">Transmembrane helix</keyword>
<proteinExistence type="predicted"/>
<evidence type="ECO:0000256" key="2">
    <source>
        <dbReference type="ARBA" id="ARBA00022692"/>
    </source>
</evidence>
<accession>A0A0D3K9Z1</accession>
<evidence type="ECO:0000313" key="7">
    <source>
        <dbReference type="Proteomes" id="UP000013827"/>
    </source>
</evidence>
<reference evidence="7" key="1">
    <citation type="journal article" date="2013" name="Nature">
        <title>Pan genome of the phytoplankton Emiliania underpins its global distribution.</title>
        <authorList>
            <person name="Read B.A."/>
            <person name="Kegel J."/>
            <person name="Klute M.J."/>
            <person name="Kuo A."/>
            <person name="Lefebvre S.C."/>
            <person name="Maumus F."/>
            <person name="Mayer C."/>
            <person name="Miller J."/>
            <person name="Monier A."/>
            <person name="Salamov A."/>
            <person name="Young J."/>
            <person name="Aguilar M."/>
            <person name="Claverie J.M."/>
            <person name="Frickenhaus S."/>
            <person name="Gonzalez K."/>
            <person name="Herman E.K."/>
            <person name="Lin Y.C."/>
            <person name="Napier J."/>
            <person name="Ogata H."/>
            <person name="Sarno A.F."/>
            <person name="Shmutz J."/>
            <person name="Schroeder D."/>
            <person name="de Vargas C."/>
            <person name="Verret F."/>
            <person name="von Dassow P."/>
            <person name="Valentin K."/>
            <person name="Van de Peer Y."/>
            <person name="Wheeler G."/>
            <person name="Dacks J.B."/>
            <person name="Delwiche C.F."/>
            <person name="Dyhrman S.T."/>
            <person name="Glockner G."/>
            <person name="John U."/>
            <person name="Richards T."/>
            <person name="Worden A.Z."/>
            <person name="Zhang X."/>
            <person name="Grigoriev I.V."/>
            <person name="Allen A.E."/>
            <person name="Bidle K."/>
            <person name="Borodovsky M."/>
            <person name="Bowler C."/>
            <person name="Brownlee C."/>
            <person name="Cock J.M."/>
            <person name="Elias M."/>
            <person name="Gladyshev V.N."/>
            <person name="Groth M."/>
            <person name="Guda C."/>
            <person name="Hadaegh A."/>
            <person name="Iglesias-Rodriguez M.D."/>
            <person name="Jenkins J."/>
            <person name="Jones B.M."/>
            <person name="Lawson T."/>
            <person name="Leese F."/>
            <person name="Lindquist E."/>
            <person name="Lobanov A."/>
            <person name="Lomsadze A."/>
            <person name="Malik S.B."/>
            <person name="Marsh M.E."/>
            <person name="Mackinder L."/>
            <person name="Mock T."/>
            <person name="Mueller-Roeber B."/>
            <person name="Pagarete A."/>
            <person name="Parker M."/>
            <person name="Probert I."/>
            <person name="Quesneville H."/>
            <person name="Raines C."/>
            <person name="Rensing S.A."/>
            <person name="Riano-Pachon D.M."/>
            <person name="Richier S."/>
            <person name="Rokitta S."/>
            <person name="Shiraiwa Y."/>
            <person name="Soanes D.M."/>
            <person name="van der Giezen M."/>
            <person name="Wahlund T.M."/>
            <person name="Williams B."/>
            <person name="Wilson W."/>
            <person name="Wolfe G."/>
            <person name="Wurch L.L."/>
        </authorList>
    </citation>
    <scope>NUCLEOTIDE SEQUENCE</scope>
</reference>
<sequence length="336" mass="34869">MVVALVLWSSGAAAYHRPTPLARPLLAAGGPRLACVSRHRAPPPSCCQQPPVGDGAAAASTPAMLSLAAVVPFLSLVSVKTATDLITNHVRRPPATAMALVSEIAIFPLIVAWLVVGNGVRRLRGASAAGDRDIGAVFRRAITEQPLRLSAIGSVYALDNMLYFFAQSNVGAVTYTVLAQAKIFFTVAALRMRGMLGPLRPQQMLGLSCLFGGAVLVALKDAMTSFANVAYERQLREPGCDLWAAILGSGGVPPSPAALLAAFRAPWVWLVAASAVLIALTISAGGNVLYAISKPWPVVFATLTTCVVLGNVPSLGFLGGIALSVSGIGLYYAARA</sequence>
<dbReference type="PaxDb" id="2903-EOD32576"/>
<name>A0A0D3K9Z1_EMIH1</name>
<reference evidence="6" key="2">
    <citation type="submission" date="2024-10" db="UniProtKB">
        <authorList>
            <consortium name="EnsemblProtists"/>
        </authorList>
    </citation>
    <scope>IDENTIFICATION</scope>
</reference>
<dbReference type="HOGENOM" id="CLU_827517_0_0_1"/>
<evidence type="ECO:0000256" key="3">
    <source>
        <dbReference type="ARBA" id="ARBA00022989"/>
    </source>
</evidence>
<dbReference type="AlphaFoldDB" id="A0A0D3K9Z1"/>
<feature type="transmembrane region" description="Helical" evidence="5">
    <location>
        <begin position="242"/>
        <end position="260"/>
    </location>
</feature>